<organism evidence="2 3">
    <name type="scientific">Roseivirga pacifica</name>
    <dbReference type="NCBI Taxonomy" id="1267423"/>
    <lineage>
        <taxon>Bacteria</taxon>
        <taxon>Pseudomonadati</taxon>
        <taxon>Bacteroidota</taxon>
        <taxon>Cytophagia</taxon>
        <taxon>Cytophagales</taxon>
        <taxon>Roseivirgaceae</taxon>
        <taxon>Roseivirga</taxon>
    </lineage>
</organism>
<dbReference type="Gene3D" id="2.40.70.10">
    <property type="entry name" value="Acid Proteases"/>
    <property type="match status" value="1"/>
</dbReference>
<gene>
    <name evidence="2" type="ORF">SAMN05216290_1109</name>
</gene>
<dbReference type="InterPro" id="IPR008503">
    <property type="entry name" value="Asp_endopeptidase"/>
</dbReference>
<dbReference type="OrthoDB" id="9782977at2"/>
<name>A0A1I0NDE8_9BACT</name>
<evidence type="ECO:0000313" key="3">
    <source>
        <dbReference type="Proteomes" id="UP000199437"/>
    </source>
</evidence>
<protein>
    <submittedName>
        <fullName evidence="2">Uncharacterized conserved protein</fullName>
    </submittedName>
</protein>
<reference evidence="3" key="1">
    <citation type="submission" date="2016-10" db="EMBL/GenBank/DDBJ databases">
        <authorList>
            <person name="Varghese N."/>
            <person name="Submissions S."/>
        </authorList>
    </citation>
    <scope>NUCLEOTIDE SEQUENCE [LARGE SCALE GENOMIC DNA]</scope>
    <source>
        <strain evidence="3">CGMCC 1.12402</strain>
    </source>
</reference>
<dbReference type="Proteomes" id="UP000199437">
    <property type="component" value="Unassembled WGS sequence"/>
</dbReference>
<dbReference type="PANTHER" id="PTHR38037:SF2">
    <property type="entry name" value="ATP-DEPENDENT ZINC PROTEASE DOMAIN-CONTAINING PROTEIN-RELATED"/>
    <property type="match status" value="1"/>
</dbReference>
<dbReference type="RefSeq" id="WP_090257515.1">
    <property type="nucleotide sequence ID" value="NZ_FOIR01000001.1"/>
</dbReference>
<accession>A0A1I0NDE8</accession>
<dbReference type="InterPro" id="IPR021109">
    <property type="entry name" value="Peptidase_aspartic_dom_sf"/>
</dbReference>
<sequence length="148" mass="17021">MAKKLQTIGRQEIIDLPDFELENVEAKVDTGAYTSSINCSRVKVKEINGVEQLTFYLSGSKIHEKKARRFVTSNFKKKRIRSSNGQMEERFIITTNAVFFGKKVKMELSLADRSKMKFPILLGRKLLAKRFVVDVSKKNLSYQAKLKK</sequence>
<dbReference type="SUPFAM" id="SSF50630">
    <property type="entry name" value="Acid proteases"/>
    <property type="match status" value="1"/>
</dbReference>
<evidence type="ECO:0000259" key="1">
    <source>
        <dbReference type="Pfam" id="PF05618"/>
    </source>
</evidence>
<keyword evidence="3" id="KW-1185">Reference proteome</keyword>
<evidence type="ECO:0000313" key="2">
    <source>
        <dbReference type="EMBL" id="SEV99215.1"/>
    </source>
</evidence>
<proteinExistence type="predicted"/>
<dbReference type="Pfam" id="PF05618">
    <property type="entry name" value="Zn_protease"/>
    <property type="match status" value="1"/>
</dbReference>
<feature type="domain" description="Retropepsin-like aspartic endopeptidase" evidence="1">
    <location>
        <begin position="8"/>
        <end position="140"/>
    </location>
</feature>
<dbReference type="EMBL" id="FOIR01000001">
    <property type="protein sequence ID" value="SEV99215.1"/>
    <property type="molecule type" value="Genomic_DNA"/>
</dbReference>
<dbReference type="AlphaFoldDB" id="A0A1I0NDE8"/>
<dbReference type="PANTHER" id="PTHR38037">
    <property type="entry name" value="ZN_PROTEASE DOMAIN-CONTAINING PROTEIN"/>
    <property type="match status" value="1"/>
</dbReference>
<dbReference type="GeneID" id="99985843"/>
<dbReference type="STRING" id="1267423.SAMN05216290_1109"/>